<keyword evidence="1" id="KW-0378">Hydrolase</keyword>
<comment type="caution">
    <text evidence="1">The sequence shown here is derived from an EMBL/GenBank/DDBJ whole genome shotgun (WGS) entry which is preliminary data.</text>
</comment>
<dbReference type="CDD" id="cd07516">
    <property type="entry name" value="HAD_Pase"/>
    <property type="match status" value="1"/>
</dbReference>
<evidence type="ECO:0000313" key="2">
    <source>
        <dbReference type="Proteomes" id="UP000679179"/>
    </source>
</evidence>
<dbReference type="PROSITE" id="PS01229">
    <property type="entry name" value="COF_2"/>
    <property type="match status" value="1"/>
</dbReference>
<dbReference type="Proteomes" id="UP000679179">
    <property type="component" value="Unassembled WGS sequence"/>
</dbReference>
<dbReference type="Gene3D" id="3.30.1240.10">
    <property type="match status" value="1"/>
</dbReference>
<dbReference type="RefSeq" id="WP_212903443.1">
    <property type="nucleotide sequence ID" value="NZ_BOPZ01000009.1"/>
</dbReference>
<dbReference type="SUPFAM" id="SSF56784">
    <property type="entry name" value="HAD-like"/>
    <property type="match status" value="1"/>
</dbReference>
<organism evidence="1 2">
    <name type="scientific">Clostridium polyendosporum</name>
    <dbReference type="NCBI Taxonomy" id="69208"/>
    <lineage>
        <taxon>Bacteria</taxon>
        <taxon>Bacillati</taxon>
        <taxon>Bacillota</taxon>
        <taxon>Clostridia</taxon>
        <taxon>Eubacteriales</taxon>
        <taxon>Clostridiaceae</taxon>
        <taxon>Clostridium</taxon>
    </lineage>
</organism>
<dbReference type="GO" id="GO:0000287">
    <property type="term" value="F:magnesium ion binding"/>
    <property type="evidence" value="ECO:0007669"/>
    <property type="project" value="TreeGrafter"/>
</dbReference>
<protein>
    <submittedName>
        <fullName evidence="1">Hydrolase</fullName>
    </submittedName>
</protein>
<dbReference type="AlphaFoldDB" id="A0A919RYJ3"/>
<dbReference type="PANTHER" id="PTHR10000">
    <property type="entry name" value="PHOSPHOSERINE PHOSPHATASE"/>
    <property type="match status" value="1"/>
</dbReference>
<sequence>MYKLIAVDMDGTLLKEDKTISEETKKAIHRAKTKGVKVVLASGRPIAGITKYLKELDLVNENDYVLSFNGSLVQNSKTEEIISRNVLKGSDLKYLYDVSKEVGVNIHGFSNDGCITPVISKYSLHEGEINGIPVLEVDYSNVKEDEDIIKIMMVDEPEVLEEAIKNLPKEVYEKYTVVRSAPFFLEFLNKEANKGEGVRALAEHLGIKQEQVICIGDAGNDLHMIQFAGLGVAMGNAFAEVKEAADYITKTNEDDGVAHVIKKFVLAC</sequence>
<dbReference type="SFLD" id="SFLDG01140">
    <property type="entry name" value="C2.B:_Phosphomannomutase_and_P"/>
    <property type="match status" value="1"/>
</dbReference>
<dbReference type="Gene3D" id="3.40.50.1000">
    <property type="entry name" value="HAD superfamily/HAD-like"/>
    <property type="match status" value="1"/>
</dbReference>
<name>A0A919RYJ3_9CLOT</name>
<gene>
    <name evidence="1" type="primary">yidA</name>
    <name evidence="1" type="ORF">CPJCM30710_13820</name>
</gene>
<dbReference type="SFLD" id="SFLDS00003">
    <property type="entry name" value="Haloacid_Dehalogenase"/>
    <property type="match status" value="1"/>
</dbReference>
<dbReference type="Pfam" id="PF08282">
    <property type="entry name" value="Hydrolase_3"/>
    <property type="match status" value="1"/>
</dbReference>
<reference evidence="1" key="1">
    <citation type="submission" date="2021-03" db="EMBL/GenBank/DDBJ databases">
        <title>Taxonomic study of Clostridium polyendosporum from meadow-gley soil under rice.</title>
        <authorList>
            <person name="Kobayashi H."/>
            <person name="Tanizawa Y."/>
            <person name="Yagura M."/>
        </authorList>
    </citation>
    <scope>NUCLEOTIDE SEQUENCE</scope>
    <source>
        <strain evidence="1">JCM 30710</strain>
    </source>
</reference>
<dbReference type="PANTHER" id="PTHR10000:SF8">
    <property type="entry name" value="HAD SUPERFAMILY HYDROLASE-LIKE, TYPE 3"/>
    <property type="match status" value="1"/>
</dbReference>
<dbReference type="InterPro" id="IPR000150">
    <property type="entry name" value="Cof"/>
</dbReference>
<evidence type="ECO:0000313" key="1">
    <source>
        <dbReference type="EMBL" id="GIM28716.1"/>
    </source>
</evidence>
<keyword evidence="2" id="KW-1185">Reference proteome</keyword>
<dbReference type="NCBIfam" id="TIGR00099">
    <property type="entry name" value="Cof-subfamily"/>
    <property type="match status" value="1"/>
</dbReference>
<dbReference type="GO" id="GO:0005829">
    <property type="term" value="C:cytosol"/>
    <property type="evidence" value="ECO:0007669"/>
    <property type="project" value="TreeGrafter"/>
</dbReference>
<accession>A0A919RYJ3</accession>
<dbReference type="GO" id="GO:0016791">
    <property type="term" value="F:phosphatase activity"/>
    <property type="evidence" value="ECO:0007669"/>
    <property type="project" value="TreeGrafter"/>
</dbReference>
<proteinExistence type="predicted"/>
<dbReference type="InterPro" id="IPR036412">
    <property type="entry name" value="HAD-like_sf"/>
</dbReference>
<dbReference type="NCBIfam" id="TIGR01484">
    <property type="entry name" value="HAD-SF-IIB"/>
    <property type="match status" value="1"/>
</dbReference>
<dbReference type="SFLD" id="SFLDG01144">
    <property type="entry name" value="C2.B.4:_PGP_Like"/>
    <property type="match status" value="1"/>
</dbReference>
<dbReference type="InterPro" id="IPR023214">
    <property type="entry name" value="HAD_sf"/>
</dbReference>
<dbReference type="NCBIfam" id="NF007806">
    <property type="entry name" value="PRK10513.1"/>
    <property type="match status" value="1"/>
</dbReference>
<dbReference type="InterPro" id="IPR006379">
    <property type="entry name" value="HAD-SF_hydro_IIB"/>
</dbReference>
<dbReference type="EMBL" id="BOPZ01000009">
    <property type="protein sequence ID" value="GIM28716.1"/>
    <property type="molecule type" value="Genomic_DNA"/>
</dbReference>